<evidence type="ECO:0000313" key="2">
    <source>
        <dbReference type="Ensembl" id="ENSOANP00000039056.1"/>
    </source>
</evidence>
<reference evidence="2" key="2">
    <citation type="submission" date="2025-09" db="UniProtKB">
        <authorList>
            <consortium name="Ensembl"/>
        </authorList>
    </citation>
    <scope>IDENTIFICATION</scope>
    <source>
        <strain evidence="2">Glennie</strain>
    </source>
</reference>
<dbReference type="OMA" id="PQAKEWG"/>
<keyword evidence="3" id="KW-1185">Reference proteome</keyword>
<dbReference type="GeneTree" id="ENSGT00940000180169"/>
<feature type="region of interest" description="Disordered" evidence="1">
    <location>
        <begin position="71"/>
        <end position="90"/>
    </location>
</feature>
<dbReference type="Proteomes" id="UP000002279">
    <property type="component" value="Unplaced"/>
</dbReference>
<evidence type="ECO:0000256" key="1">
    <source>
        <dbReference type="SAM" id="MobiDB-lite"/>
    </source>
</evidence>
<proteinExistence type="predicted"/>
<organism evidence="2 3">
    <name type="scientific">Ornithorhynchus anatinus</name>
    <name type="common">Duckbill platypus</name>
    <dbReference type="NCBI Taxonomy" id="9258"/>
    <lineage>
        <taxon>Eukaryota</taxon>
        <taxon>Metazoa</taxon>
        <taxon>Chordata</taxon>
        <taxon>Craniata</taxon>
        <taxon>Vertebrata</taxon>
        <taxon>Euteleostomi</taxon>
        <taxon>Mammalia</taxon>
        <taxon>Monotremata</taxon>
        <taxon>Ornithorhynchidae</taxon>
        <taxon>Ornithorhynchus</taxon>
    </lineage>
</organism>
<dbReference type="AlphaFoldDB" id="A0A6I8NE61"/>
<evidence type="ECO:0000313" key="3">
    <source>
        <dbReference type="Proteomes" id="UP000002279"/>
    </source>
</evidence>
<dbReference type="Bgee" id="ENSOANG00000049896">
    <property type="expression patterns" value="Expressed in endometrium"/>
</dbReference>
<name>A0A6I8NE61_ORNAN</name>
<sequence length="90" mass="10008">MQALLKGPSIISTKPPQAKEWGSAVAAGVGGESKRVKPVPWVEKYRLKCVEEVAFQEEGVAVLKKKPWKERKPHFPQGYGHSKHSINTTE</sequence>
<protein>
    <submittedName>
        <fullName evidence="2">Uncharacterized protein</fullName>
    </submittedName>
</protein>
<reference evidence="2" key="1">
    <citation type="submission" date="2025-08" db="UniProtKB">
        <authorList>
            <consortium name="Ensembl"/>
        </authorList>
    </citation>
    <scope>IDENTIFICATION</scope>
    <source>
        <strain evidence="2">Glennie</strain>
    </source>
</reference>
<accession>A0A6I8NE61</accession>
<dbReference type="InParanoid" id="A0A6I8NE61"/>
<dbReference type="Ensembl" id="ENSOANT00000047189.1">
    <property type="protein sequence ID" value="ENSOANP00000039056.1"/>
    <property type="gene ID" value="ENSOANG00000049896.1"/>
</dbReference>